<keyword evidence="26" id="KW-1185">Reference proteome</keyword>
<dbReference type="GO" id="GO:0035556">
    <property type="term" value="P:intracellular signal transduction"/>
    <property type="evidence" value="ECO:0007669"/>
    <property type="project" value="UniProtKB-ARBA"/>
</dbReference>
<evidence type="ECO:0000256" key="4">
    <source>
        <dbReference type="ARBA" id="ARBA00011370"/>
    </source>
</evidence>
<reference evidence="26" key="1">
    <citation type="submission" date="2016-03" db="EMBL/GenBank/DDBJ databases">
        <authorList>
            <person name="Devillers Hugo."/>
        </authorList>
    </citation>
    <scope>NUCLEOTIDE SEQUENCE [LARGE SCALE GENOMIC DNA]</scope>
</reference>
<evidence type="ECO:0000256" key="18">
    <source>
        <dbReference type="ARBA" id="ARBA00047899"/>
    </source>
</evidence>
<evidence type="ECO:0000256" key="8">
    <source>
        <dbReference type="ARBA" id="ARBA00022527"/>
    </source>
</evidence>
<protein>
    <recommendedName>
        <fullName evidence="6 20">Serine/threonine-protein kinase Tel1</fullName>
        <ecNumber evidence="5 20">2.7.11.1</ecNumber>
    </recommendedName>
</protein>
<dbReference type="SMART" id="SM01342">
    <property type="entry name" value="TAN"/>
    <property type="match status" value="1"/>
</dbReference>
<keyword evidence="14 20" id="KW-0156">Chromatin regulator</keyword>
<organism evidence="25 26">
    <name type="scientific">Lachancea nothofagi CBS 11611</name>
    <dbReference type="NCBI Taxonomy" id="1266666"/>
    <lineage>
        <taxon>Eukaryota</taxon>
        <taxon>Fungi</taxon>
        <taxon>Dikarya</taxon>
        <taxon>Ascomycota</taxon>
        <taxon>Saccharomycotina</taxon>
        <taxon>Saccharomycetes</taxon>
        <taxon>Saccharomycetales</taxon>
        <taxon>Saccharomycetaceae</taxon>
        <taxon>Lachancea</taxon>
    </lineage>
</organism>
<dbReference type="PROSITE" id="PS50290">
    <property type="entry name" value="PI3_4_KINASE_3"/>
    <property type="match status" value="1"/>
</dbReference>
<comment type="catalytic activity">
    <reaction evidence="18 20">
        <text>L-threonyl-[protein] + ATP = O-phospho-L-threonyl-[protein] + ADP + H(+)</text>
        <dbReference type="Rhea" id="RHEA:46608"/>
        <dbReference type="Rhea" id="RHEA-COMP:11060"/>
        <dbReference type="Rhea" id="RHEA-COMP:11605"/>
        <dbReference type="ChEBI" id="CHEBI:15378"/>
        <dbReference type="ChEBI" id="CHEBI:30013"/>
        <dbReference type="ChEBI" id="CHEBI:30616"/>
        <dbReference type="ChEBI" id="CHEBI:61977"/>
        <dbReference type="ChEBI" id="CHEBI:456216"/>
        <dbReference type="EC" id="2.7.11.1"/>
    </reaction>
</comment>
<dbReference type="InterPro" id="IPR016024">
    <property type="entry name" value="ARM-type_fold"/>
</dbReference>
<keyword evidence="10 20" id="KW-0547">Nucleotide-binding</keyword>
<dbReference type="GO" id="GO:0006281">
    <property type="term" value="P:DNA repair"/>
    <property type="evidence" value="ECO:0007669"/>
    <property type="project" value="InterPro"/>
</dbReference>
<dbReference type="SMART" id="SM01343">
    <property type="entry name" value="FATC"/>
    <property type="match status" value="1"/>
</dbReference>
<dbReference type="Pfam" id="PF11640">
    <property type="entry name" value="TAN"/>
    <property type="match status" value="1"/>
</dbReference>
<dbReference type="PROSITE" id="PS00915">
    <property type="entry name" value="PI3_4_KINASE_1"/>
    <property type="match status" value="1"/>
</dbReference>
<sequence>MESSHVSTIIDLLSSGKLKERSQGLDELTTLLKQDPEKLPVKYLYTILQILVDIIEIERSKHERLTSGGAPALSESKLTAIENRLSSAAYVLRVLVQATACKFKSKHLRFLITLLPSLIANPGTEELSASTSVHLLWALDSLISSECFELKFEPHQWTTLVQKLTSYLSLHLDQSLSNKNIYFLLRILNSLLLLDSASLPEVESSFVEPLAKFLHKSQNENSNTKILLQLINVYILKTHLINYFNCLEILELTMRFSLRIRIFNTSGVEREFAIFNLFLCSLINSDVLKVMQTGQQGTGFDQQRLFRVFEDYVIAILTDYDPANLNQAEFQFKQVSNKMEWLEYKDFQLHCDFETTPCLKMFGIAQMIRAYFCINGSRNTDEGLLFKKTKKNESLDSFLKDAMDPVVFITRCIESSIKKFQLFGLQACGFFASNFNMEQSQLDQLGALSFQKFEDTQLQGWACFALVPLVSDVNSQLPANLVQKIFHLCLPLIKFPDLCRSACALARSLIKFYSRNLLADFSIAQQVNYLYQLSDVNGPALLNDETFEFWMYLYTFECSRKSRVQDSACTRTISWLLSKWNQLDLKRPDQTHFHTFVAWLAGKNDLHTEESERVNFLPQCDTYYTYWQQFSVERCFLLGNSNSNGKDIKKAMDVPQVLVESMELSQVLTKFSTLASNPDSDEIWSIRWCCEGVKLNFDLIGDQQFADHIKILDYEIQLVASNLCDPQLFLSAEPLNEVLHLKSVSTRSHVFLSNLNVSNILRELKSLILAEELPSSSTDQLDGFENSREFRSQSTTPTPHPKGFQAFGKYVIEHVLRLLSLTGSSLLGNDDNEKLLNIVEFLDGLPDRYVVQSVPYITTFLNSVSRSDKSLEQLERLTQILGAALLSTKYNTSNVSMSLLAMYLDSTRWAWLSGASQRLQADSGDILDWLLAKLNENSFCAAWAVLSLSKLLLNLLRFQDFSTGKIVGGKQKVFGAFINCIRRLPFFMINGAVEGFQHYVSRISTKNQMIAYAEISDIFASRADTLEIPAFHAMILANMGAVSSYQAIRSTLDMLNQHKDQFALHYAKRCFDDVAHSSGMEGRQELFHLYRFEVIEYWYERSLSTSSADFDSWQICVFGFTSLQEFLKCYCIELSAFYFSKKIKLHFVIKGLCEQSGEVEKHLLENCLHLSIPLCHISTKFSDNLIKQHRDTLGRRYNQIVGELAREICYWFLYFTKWELSDELQKTLKSLFPKSGLPQRLLAHLPSFSRSQTNLQIPASTSLNLLKAHIDAHSMDERDVSYLLARLSADLSETISPGMKISILREMKCLLILFESSLRACSYLPRLVGVLAANFKFRELQTEALDLVSCIIGLGLEQVAEVAEMYSATFACLLAEHTKFATPLIESLEQSLSHVCSTNIPDYSETWKSCLRVLKGEVLGNSVYLNDELLKIVEASEIRFLLLSQLFEYHPEPTPFDLQFHYSHQVANNLFDLSRLNYKTSPHFDLWRGYYIGGYYLKYARIPGALKRDNNVGQLYDNSYTPLRTLMENLKLYRDKTLDARPYFAINSVFSFASTVLAKEKVDPRWNTDMNWVGDAKATQISSREFHLLPTVQLGASDDRGLRSYMTCLHDIPYNQWISCIMIKLSCKLDSYLPCFSAFKMLKEQRPQLIESMLFDMFFILEDLDHKTGVTQLLQFLMSFKDLSGDHNIKDFNSKATLLLRLFSVVRSASKNCKGSLAKVYEALDLEHYYRLASKVGMATLAYMLFEEYSSNDNCPSLQPLQSVFEAIGDADLMQALPIEPSLDYAFSSVGKYNARSFKNFMFNNCKFDVNSILRKGPNMDELVETSNINGFSGLAEIVSNVNSKLSSRGHQEAYQWSLRLSKWDLPLPDRCSSASDALYSLSKKIYANPSDALKISKSHLKKVVADAVWFNKKNEWAGTLSTVLCSELFNLHHNDPVYLKSLLDQIATYDAISMERRSFFDHELEMKARHSLLSLSNNDLTILGSRVELKCCEFLELVNYANASRENKALQEFLTAAVLLENKARDLDITTKNGSWKRLALFQGAQALWLQKEHQISISILENLVQNNDANHSGTLNLLEESSHVSQVRLKALLVEWTSLQRKHSAHSIYTRYIADTTSEISEVGDYSDRAEIYLKFGEFCFQQVRRLEGDETVNERRKRSEQGNAELLSVLEIVKDSGAPDQDRKDAKKHYNRLRLQVEQDQNMLVNLAKQQQLFTWKSVHFYLSALVYGSQLDEDVLDKFCGLWFQYAEDGELNSKLYHEISSIPSFKFLPWIYQLTSRLSIDTSPFQRNLQLTLKRVMFKLPNETLYPLVSLRLYKRYQSAHDPSIAMRVKAVEKLFNELGKYDNGQFFTSYLEPIQEFCEMSVELSSMKLPKSCRSINLANLKSGSYWLDLIKRKGLSLPTSPVPIACSADGRKPRATITHLDPTVDISSSGLSLPKIASFCLSDGSKHKVLMKGSNDDLRQDSIMEQVFKQVNQILLKDKQTRKKSLRIRTYEVVPLGPQAGLIEFVPNSISLHEVLNKLHKKDDLTFDRARKMMKQAQSKSFDERVDVFIKICNSVKPRLRGFFFDSFHDPQGWLDAKYAFTKGVVTNSIVGYILGLGDRHLNNILIDKSNGEPVHIDLGVAFDQGRLLPIPELVPFRLTRDIVDGFGVTGVEGVFRSNCERVYSVLHSERERVMNVLNVLKWDPLYSWVVSPLRKRKLQANISDDSEEFELGAGKATALEDNNESMRALKDVQNKLEGSGLSVEATIQELIHQATDVGNLATIYMGWSPFY</sequence>
<feature type="domain" description="FATC" evidence="24">
    <location>
        <begin position="2747"/>
        <end position="2779"/>
    </location>
</feature>
<dbReference type="InterPro" id="IPR000403">
    <property type="entry name" value="PI3/4_kinase_cat_dom"/>
</dbReference>
<keyword evidence="16 20" id="KW-0539">Nucleus</keyword>
<evidence type="ECO:0000256" key="3">
    <source>
        <dbReference type="ARBA" id="ARBA00010769"/>
    </source>
</evidence>
<evidence type="ECO:0000256" key="2">
    <source>
        <dbReference type="ARBA" id="ARBA00004574"/>
    </source>
</evidence>
<dbReference type="InterPro" id="IPR036940">
    <property type="entry name" value="PI3/4_kinase_cat_sf"/>
</dbReference>
<keyword evidence="8 20" id="KW-0723">Serine/threonine-protein kinase</keyword>
<dbReference type="FunFam" id="3.30.1010.10:FF:000032">
    <property type="entry name" value="Serine/threonine-protein kinase TEL1"/>
    <property type="match status" value="1"/>
</dbReference>
<evidence type="ECO:0000256" key="19">
    <source>
        <dbReference type="ARBA" id="ARBA00048679"/>
    </source>
</evidence>
<dbReference type="PANTHER" id="PTHR37079:SF4">
    <property type="entry name" value="SERINE_THREONINE-PROTEIN KINASE ATM"/>
    <property type="match status" value="1"/>
</dbReference>
<dbReference type="InterPro" id="IPR044107">
    <property type="entry name" value="PIKKc_ATM"/>
</dbReference>
<evidence type="ECO:0000259" key="23">
    <source>
        <dbReference type="PROSITE" id="PS51189"/>
    </source>
</evidence>
<dbReference type="InterPro" id="IPR021668">
    <property type="entry name" value="TAN"/>
</dbReference>
<evidence type="ECO:0000256" key="11">
    <source>
        <dbReference type="ARBA" id="ARBA00022763"/>
    </source>
</evidence>
<dbReference type="GO" id="GO:0000781">
    <property type="term" value="C:chromosome, telomeric region"/>
    <property type="evidence" value="ECO:0007669"/>
    <property type="project" value="UniProtKB-SubCell"/>
</dbReference>
<dbReference type="InterPro" id="IPR003152">
    <property type="entry name" value="FATC_dom"/>
</dbReference>
<dbReference type="EC" id="2.7.11.1" evidence="5 20"/>
<evidence type="ECO:0000259" key="24">
    <source>
        <dbReference type="PROSITE" id="PS51190"/>
    </source>
</evidence>
<keyword evidence="7 20" id="KW-0158">Chromosome</keyword>
<evidence type="ECO:0000313" key="25">
    <source>
        <dbReference type="EMBL" id="SCV01476.1"/>
    </source>
</evidence>
<evidence type="ECO:0000256" key="21">
    <source>
        <dbReference type="SAM" id="Coils"/>
    </source>
</evidence>
<dbReference type="SUPFAM" id="SSF56112">
    <property type="entry name" value="Protein kinase-like (PK-like)"/>
    <property type="match status" value="1"/>
</dbReference>
<comment type="function">
    <text evidence="17 20">Serine/threonine protein kinase which activates checkpoint signaling upon genotoxic stresses such as ionizing radiation (IR), ultraviolet light (UV), or DNA replication stalling, thereby acting as a DNA damage sensor. Recognizes the substrate consensus sequence [ST]-Q. Phosphorylates histone H2A to form H2AS128ph (gamma-H2A) at sites of DNA damage, involved in the regulation of DNA damage response mechanism. Required for the control of telomere length and genome stability.</text>
</comment>
<evidence type="ECO:0000256" key="14">
    <source>
        <dbReference type="ARBA" id="ARBA00022853"/>
    </source>
</evidence>
<keyword evidence="13 20" id="KW-0067">ATP-binding</keyword>
<evidence type="ECO:0000313" key="26">
    <source>
        <dbReference type="Proteomes" id="UP000189911"/>
    </source>
</evidence>
<evidence type="ECO:0000256" key="15">
    <source>
        <dbReference type="ARBA" id="ARBA00022895"/>
    </source>
</evidence>
<dbReference type="GO" id="GO:0005524">
    <property type="term" value="F:ATP binding"/>
    <property type="evidence" value="ECO:0007669"/>
    <property type="project" value="UniProtKB-KW"/>
</dbReference>
<dbReference type="GO" id="GO:0006325">
    <property type="term" value="P:chromatin organization"/>
    <property type="evidence" value="ECO:0007669"/>
    <property type="project" value="UniProtKB-KW"/>
</dbReference>
<comment type="subcellular location">
    <subcellularLocation>
        <location evidence="2 20">Chromosome</location>
        <location evidence="2 20">Telomere</location>
    </subcellularLocation>
    <subcellularLocation>
        <location evidence="1 20">Nucleus</location>
    </subcellularLocation>
</comment>
<dbReference type="GO" id="GO:0005634">
    <property type="term" value="C:nucleus"/>
    <property type="evidence" value="ECO:0007669"/>
    <property type="project" value="UniProtKB-SubCell"/>
</dbReference>
<dbReference type="PROSITE" id="PS51190">
    <property type="entry name" value="FATC"/>
    <property type="match status" value="1"/>
</dbReference>
<evidence type="ECO:0000259" key="22">
    <source>
        <dbReference type="PROSITE" id="PS50290"/>
    </source>
</evidence>
<dbReference type="OrthoDB" id="381190at2759"/>
<dbReference type="PROSITE" id="PS00916">
    <property type="entry name" value="PI3_4_KINASE_2"/>
    <property type="match status" value="1"/>
</dbReference>
<dbReference type="Proteomes" id="UP000189911">
    <property type="component" value="Chromosome F"/>
</dbReference>
<dbReference type="InterPro" id="IPR011009">
    <property type="entry name" value="Kinase-like_dom_sf"/>
</dbReference>
<evidence type="ECO:0000256" key="10">
    <source>
        <dbReference type="ARBA" id="ARBA00022741"/>
    </source>
</evidence>
<comment type="catalytic activity">
    <reaction evidence="19">
        <text>L-seryl-[protein] + ATP = O-phospho-L-seryl-[protein] + ADP + H(+)</text>
        <dbReference type="Rhea" id="RHEA:17989"/>
        <dbReference type="Rhea" id="RHEA-COMP:9863"/>
        <dbReference type="Rhea" id="RHEA-COMP:11604"/>
        <dbReference type="ChEBI" id="CHEBI:15378"/>
        <dbReference type="ChEBI" id="CHEBI:29999"/>
        <dbReference type="ChEBI" id="CHEBI:30616"/>
        <dbReference type="ChEBI" id="CHEBI:83421"/>
        <dbReference type="ChEBI" id="CHEBI:456216"/>
        <dbReference type="EC" id="2.7.11.1"/>
    </reaction>
</comment>
<keyword evidence="11 20" id="KW-0227">DNA damage</keyword>
<name>A0A1G4KB49_9SACH</name>
<dbReference type="Gene3D" id="3.30.1010.10">
    <property type="entry name" value="Phosphatidylinositol 3-kinase Catalytic Subunit, Chain A, domain 4"/>
    <property type="match status" value="1"/>
</dbReference>
<dbReference type="GO" id="GO:0106310">
    <property type="term" value="F:protein serine kinase activity"/>
    <property type="evidence" value="ECO:0007669"/>
    <property type="project" value="RHEA"/>
</dbReference>
<evidence type="ECO:0000256" key="12">
    <source>
        <dbReference type="ARBA" id="ARBA00022777"/>
    </source>
</evidence>
<evidence type="ECO:0000256" key="7">
    <source>
        <dbReference type="ARBA" id="ARBA00022454"/>
    </source>
</evidence>
<dbReference type="EMBL" id="LT598452">
    <property type="protein sequence ID" value="SCV01476.1"/>
    <property type="molecule type" value="Genomic_DNA"/>
</dbReference>
<dbReference type="CDD" id="cd05171">
    <property type="entry name" value="PIKKc_ATM"/>
    <property type="match status" value="1"/>
</dbReference>
<comment type="similarity">
    <text evidence="3 20">Belongs to the PI3/PI4-kinase family. ATM subfamily.</text>
</comment>
<evidence type="ECO:0000256" key="13">
    <source>
        <dbReference type="ARBA" id="ARBA00022840"/>
    </source>
</evidence>
<evidence type="ECO:0000256" key="9">
    <source>
        <dbReference type="ARBA" id="ARBA00022679"/>
    </source>
</evidence>
<evidence type="ECO:0000256" key="5">
    <source>
        <dbReference type="ARBA" id="ARBA00012513"/>
    </source>
</evidence>
<evidence type="ECO:0000256" key="20">
    <source>
        <dbReference type="RuleBase" id="RU365027"/>
    </source>
</evidence>
<keyword evidence="15 20" id="KW-0779">Telomere</keyword>
<evidence type="ECO:0000256" key="17">
    <source>
        <dbReference type="ARBA" id="ARBA00025079"/>
    </source>
</evidence>
<keyword evidence="12 20" id="KW-0418">Kinase</keyword>
<feature type="domain" description="PI3K/PI4K catalytic" evidence="22">
    <location>
        <begin position="2428"/>
        <end position="2735"/>
    </location>
</feature>
<dbReference type="Gene3D" id="1.10.1070.11">
    <property type="entry name" value="Phosphatidylinositol 3-/4-kinase, catalytic domain"/>
    <property type="match status" value="1"/>
</dbReference>
<accession>A0A1G4KB49</accession>
<comment type="subunit">
    <text evidence="4">Associates with DNA double-strand breaks.</text>
</comment>
<dbReference type="InterPro" id="IPR014009">
    <property type="entry name" value="PIK_FAT"/>
</dbReference>
<dbReference type="GO" id="GO:0004674">
    <property type="term" value="F:protein serine/threonine kinase activity"/>
    <property type="evidence" value="ECO:0007669"/>
    <property type="project" value="UniProtKB-KW"/>
</dbReference>
<dbReference type="PROSITE" id="PS51189">
    <property type="entry name" value="FAT"/>
    <property type="match status" value="1"/>
</dbReference>
<keyword evidence="9 20" id="KW-0808">Transferase</keyword>
<dbReference type="SUPFAM" id="SSF48371">
    <property type="entry name" value="ARM repeat"/>
    <property type="match status" value="1"/>
</dbReference>
<dbReference type="InterPro" id="IPR018936">
    <property type="entry name" value="PI3/4_kinase_CS"/>
</dbReference>
<dbReference type="Pfam" id="PF00454">
    <property type="entry name" value="PI3_PI4_kinase"/>
    <property type="match status" value="1"/>
</dbReference>
<feature type="domain" description="FAT" evidence="23">
    <location>
        <begin position="1728"/>
        <end position="2319"/>
    </location>
</feature>
<dbReference type="SMART" id="SM00146">
    <property type="entry name" value="PI3Kc"/>
    <property type="match status" value="1"/>
</dbReference>
<evidence type="ECO:0000256" key="6">
    <source>
        <dbReference type="ARBA" id="ARBA00014619"/>
    </source>
</evidence>
<evidence type="ECO:0000256" key="1">
    <source>
        <dbReference type="ARBA" id="ARBA00004123"/>
    </source>
</evidence>
<feature type="coiled-coil region" evidence="21">
    <location>
        <begin position="2186"/>
        <end position="2213"/>
    </location>
</feature>
<dbReference type="InterPro" id="IPR038980">
    <property type="entry name" value="ATM_plant"/>
</dbReference>
<dbReference type="Pfam" id="PF02260">
    <property type="entry name" value="FATC"/>
    <property type="match status" value="1"/>
</dbReference>
<proteinExistence type="inferred from homology"/>
<dbReference type="PANTHER" id="PTHR37079">
    <property type="entry name" value="SERINE/THREONINE-PROTEIN KINASE ATM"/>
    <property type="match status" value="1"/>
</dbReference>
<keyword evidence="21" id="KW-0175">Coiled coil</keyword>
<evidence type="ECO:0000256" key="16">
    <source>
        <dbReference type="ARBA" id="ARBA00023242"/>
    </source>
</evidence>
<gene>
    <name evidence="25" type="ORF">LANO_0F11958G</name>
</gene>